<dbReference type="GO" id="GO:0046872">
    <property type="term" value="F:metal ion binding"/>
    <property type="evidence" value="ECO:0007669"/>
    <property type="project" value="UniProtKB-KW"/>
</dbReference>
<protein>
    <recommendedName>
        <fullName evidence="9">Ribokinase</fullName>
        <shortName evidence="9">RK</shortName>
        <ecNumber evidence="9">2.7.1.15</ecNumber>
    </recommendedName>
</protein>
<comment type="caution">
    <text evidence="9">Lacks conserved residue(s) required for the propagation of feature annotation.</text>
</comment>
<evidence type="ECO:0000256" key="4">
    <source>
        <dbReference type="ARBA" id="ARBA00022777"/>
    </source>
</evidence>
<keyword evidence="4 9" id="KW-0418">Kinase</keyword>
<feature type="binding site" evidence="9">
    <location>
        <begin position="11"/>
        <end position="13"/>
    </location>
    <ligand>
        <name>substrate</name>
    </ligand>
</feature>
<comment type="pathway">
    <text evidence="9">Carbohydrate metabolism; D-ribose degradation; D-ribose 5-phosphate from beta-D-ribopyranose: step 2/2.</text>
</comment>
<comment type="function">
    <text evidence="9">Catalyzes the phosphorylation of ribose at O-5 in a reaction requiring ATP and magnesium. The resulting D-ribose-5-phosphate can then be used either for sythesis of nucleotides, histidine, and tryptophan, or as a component of the pentose phosphate pathway.</text>
</comment>
<feature type="binding site" evidence="9">
    <location>
        <position position="182"/>
    </location>
    <ligand>
        <name>ATP</name>
        <dbReference type="ChEBI" id="CHEBI:30616"/>
    </ligand>
</feature>
<dbReference type="InterPro" id="IPR011877">
    <property type="entry name" value="Ribokinase"/>
</dbReference>
<dbReference type="PANTHER" id="PTHR10584">
    <property type="entry name" value="SUGAR KINASE"/>
    <property type="match status" value="1"/>
</dbReference>
<keyword evidence="2 9" id="KW-0479">Metal-binding</keyword>
<proteinExistence type="inferred from homology"/>
<comment type="subcellular location">
    <subcellularLocation>
        <location evidence="9">Cytoplasm</location>
    </subcellularLocation>
</comment>
<feature type="binding site" evidence="9">
    <location>
        <position position="249"/>
    </location>
    <ligand>
        <name>substrate</name>
    </ligand>
</feature>
<accession>A0A940PE91</accession>
<feature type="binding site" evidence="9">
    <location>
        <position position="138"/>
    </location>
    <ligand>
        <name>substrate</name>
    </ligand>
</feature>
<sequence length="303" mass="32072">MSEVVVLGSLNLDIVVASPRFPKAGETIMGQDLAYFVGGKGANQAVAAARQGISTILLGKVGHDHADQILTTLAKEHLDLSHIHVEPDYPTGTAIITQAHDDNTIIVVPGANSQCDVSYVNNQQGLLTATKVLLGQLEIPIEALKTAFRLTKAAQGLTILNPAPYRKEVLELLADVDYLTPNETEFAELVAHFREPGDVETDLLFLSDLLTTQLIVTRGALGVSLVVNQQVKTIPAHKVTVQDTTGAGDTFNGILAAYLAQGADLLEAVELAAIGASLSVEKLGAQVGMPTKELLDSARKNGK</sequence>
<evidence type="ECO:0000313" key="12">
    <source>
        <dbReference type="Proteomes" id="UP000674938"/>
    </source>
</evidence>
<evidence type="ECO:0000256" key="7">
    <source>
        <dbReference type="ARBA" id="ARBA00022958"/>
    </source>
</evidence>
<dbReference type="GO" id="GO:0005829">
    <property type="term" value="C:cytosol"/>
    <property type="evidence" value="ECO:0007669"/>
    <property type="project" value="TreeGrafter"/>
</dbReference>
<evidence type="ECO:0000313" key="11">
    <source>
        <dbReference type="EMBL" id="MBP1044431.1"/>
    </source>
</evidence>
<keyword evidence="6 9" id="KW-0460">Magnesium</keyword>
<dbReference type="AlphaFoldDB" id="A0A940PE91"/>
<dbReference type="PANTHER" id="PTHR10584:SF166">
    <property type="entry name" value="RIBOKINASE"/>
    <property type="match status" value="1"/>
</dbReference>
<comment type="catalytic activity">
    <reaction evidence="9">
        <text>D-ribose + ATP = D-ribose 5-phosphate + ADP + H(+)</text>
        <dbReference type="Rhea" id="RHEA:13697"/>
        <dbReference type="ChEBI" id="CHEBI:15378"/>
        <dbReference type="ChEBI" id="CHEBI:30616"/>
        <dbReference type="ChEBI" id="CHEBI:47013"/>
        <dbReference type="ChEBI" id="CHEBI:78346"/>
        <dbReference type="ChEBI" id="CHEBI:456216"/>
        <dbReference type="EC" id="2.7.1.15"/>
    </reaction>
</comment>
<comment type="caution">
    <text evidence="11">The sequence shown here is derived from an EMBL/GenBank/DDBJ whole genome shotgun (WGS) entry which is preliminary data.</text>
</comment>
<dbReference type="GO" id="GO:0004747">
    <property type="term" value="F:ribokinase activity"/>
    <property type="evidence" value="ECO:0007669"/>
    <property type="project" value="UniProtKB-UniRule"/>
</dbReference>
<gene>
    <name evidence="9" type="primary">rbsK</name>
    <name evidence="11" type="ORF">I6N95_25825</name>
</gene>
<evidence type="ECO:0000256" key="3">
    <source>
        <dbReference type="ARBA" id="ARBA00022741"/>
    </source>
</evidence>
<keyword evidence="8 9" id="KW-0119">Carbohydrate metabolism</keyword>
<comment type="cofactor">
    <cofactor evidence="9">
        <name>Mg(2+)</name>
        <dbReference type="ChEBI" id="CHEBI:18420"/>
    </cofactor>
    <text evidence="9">Requires a divalent cation, most likely magnesium in vivo, as an electrophilic catalyst to aid phosphoryl group transfer. It is the chelate of the metal and the nucleotide that is the actual substrate.</text>
</comment>
<dbReference type="GO" id="GO:0005524">
    <property type="term" value="F:ATP binding"/>
    <property type="evidence" value="ECO:0007669"/>
    <property type="project" value="UniProtKB-UniRule"/>
</dbReference>
<name>A0A940PE91_9ENTE</name>
<dbReference type="Gene3D" id="3.40.1190.20">
    <property type="match status" value="1"/>
</dbReference>
<keyword evidence="5 9" id="KW-0067">ATP-binding</keyword>
<comment type="activity regulation">
    <text evidence="9">Activated by a monovalent cation that binds near, but not in, the active site. The most likely occupant of the site in vivo is potassium. Ion binding induces a conformational change that may alter substrate affinity.</text>
</comment>
<dbReference type="Pfam" id="PF00294">
    <property type="entry name" value="PfkB"/>
    <property type="match status" value="1"/>
</dbReference>
<feature type="binding site" evidence="9">
    <location>
        <begin position="39"/>
        <end position="43"/>
    </location>
    <ligand>
        <name>substrate</name>
    </ligand>
</feature>
<comment type="subunit">
    <text evidence="9">Homodimer.</text>
</comment>
<keyword evidence="1 9" id="KW-0808">Transferase</keyword>
<feature type="binding site" evidence="9">
    <location>
        <position position="245"/>
    </location>
    <ligand>
        <name>K(+)</name>
        <dbReference type="ChEBI" id="CHEBI:29103"/>
    </ligand>
</feature>
<organism evidence="11 12">
    <name type="scientific">Vagococcus allomyrinae</name>
    <dbReference type="NCBI Taxonomy" id="2794353"/>
    <lineage>
        <taxon>Bacteria</taxon>
        <taxon>Bacillati</taxon>
        <taxon>Bacillota</taxon>
        <taxon>Bacilli</taxon>
        <taxon>Lactobacillales</taxon>
        <taxon>Enterococcaceae</taxon>
        <taxon>Vagococcus</taxon>
    </lineage>
</organism>
<dbReference type="InterPro" id="IPR011611">
    <property type="entry name" value="PfkB_dom"/>
</dbReference>
<keyword evidence="12" id="KW-1185">Reference proteome</keyword>
<evidence type="ECO:0000256" key="8">
    <source>
        <dbReference type="ARBA" id="ARBA00023277"/>
    </source>
</evidence>
<evidence type="ECO:0000256" key="6">
    <source>
        <dbReference type="ARBA" id="ARBA00022842"/>
    </source>
</evidence>
<feature type="binding site" evidence="9">
    <location>
        <position position="284"/>
    </location>
    <ligand>
        <name>K(+)</name>
        <dbReference type="ChEBI" id="CHEBI:29103"/>
    </ligand>
</feature>
<keyword evidence="9" id="KW-0963">Cytoplasm</keyword>
<dbReference type="InterPro" id="IPR029056">
    <property type="entry name" value="Ribokinase-like"/>
</dbReference>
<dbReference type="InterPro" id="IPR002139">
    <property type="entry name" value="Ribo/fructo_kinase"/>
</dbReference>
<dbReference type="SUPFAM" id="SSF53613">
    <property type="entry name" value="Ribokinase-like"/>
    <property type="match status" value="1"/>
</dbReference>
<evidence type="ECO:0000256" key="5">
    <source>
        <dbReference type="ARBA" id="ARBA00022840"/>
    </source>
</evidence>
<feature type="active site" description="Proton acceptor" evidence="9">
    <location>
        <position position="249"/>
    </location>
</feature>
<feature type="binding site" evidence="9">
    <location>
        <position position="282"/>
    </location>
    <ligand>
        <name>K(+)</name>
        <dbReference type="ChEBI" id="CHEBI:29103"/>
    </ligand>
</feature>
<feature type="binding site" evidence="9">
    <location>
        <position position="243"/>
    </location>
    <ligand>
        <name>K(+)</name>
        <dbReference type="ChEBI" id="CHEBI:29103"/>
    </ligand>
</feature>
<dbReference type="PRINTS" id="PR00990">
    <property type="entry name" value="RIBOKINASE"/>
</dbReference>
<evidence type="ECO:0000256" key="1">
    <source>
        <dbReference type="ARBA" id="ARBA00022679"/>
    </source>
</evidence>
<dbReference type="EMBL" id="JAEEGA010000028">
    <property type="protein sequence ID" value="MBP1044431.1"/>
    <property type="molecule type" value="Genomic_DNA"/>
</dbReference>
<evidence type="ECO:0000256" key="2">
    <source>
        <dbReference type="ARBA" id="ARBA00022723"/>
    </source>
</evidence>
<dbReference type="RefSeq" id="WP_209532907.1">
    <property type="nucleotide sequence ID" value="NZ_JAEEGA010000028.1"/>
</dbReference>
<keyword evidence="3 9" id="KW-0547">Nucleotide-binding</keyword>
<feature type="binding site" evidence="9">
    <location>
        <begin position="248"/>
        <end position="249"/>
    </location>
    <ligand>
        <name>ATP</name>
        <dbReference type="ChEBI" id="CHEBI:30616"/>
    </ligand>
</feature>
<evidence type="ECO:0000256" key="9">
    <source>
        <dbReference type="HAMAP-Rule" id="MF_01987"/>
    </source>
</evidence>
<feature type="binding site" evidence="9">
    <location>
        <begin position="217"/>
        <end position="222"/>
    </location>
    <ligand>
        <name>ATP</name>
        <dbReference type="ChEBI" id="CHEBI:30616"/>
    </ligand>
</feature>
<dbReference type="HAMAP" id="MF_01987">
    <property type="entry name" value="Ribokinase"/>
    <property type="match status" value="1"/>
</dbReference>
<evidence type="ECO:0000259" key="10">
    <source>
        <dbReference type="Pfam" id="PF00294"/>
    </source>
</evidence>
<feature type="domain" description="Carbohydrate kinase PfkB" evidence="10">
    <location>
        <begin position="1"/>
        <end position="291"/>
    </location>
</feature>
<comment type="similarity">
    <text evidence="9">Belongs to the carbohydrate kinase PfkB family. Ribokinase subfamily.</text>
</comment>
<feature type="binding site" evidence="9">
    <location>
        <position position="279"/>
    </location>
    <ligand>
        <name>K(+)</name>
        <dbReference type="ChEBI" id="CHEBI:29103"/>
    </ligand>
</feature>
<dbReference type="GO" id="GO:0019303">
    <property type="term" value="P:D-ribose catabolic process"/>
    <property type="evidence" value="ECO:0007669"/>
    <property type="project" value="UniProtKB-UniRule"/>
</dbReference>
<dbReference type="Proteomes" id="UP000674938">
    <property type="component" value="Unassembled WGS sequence"/>
</dbReference>
<dbReference type="EC" id="2.7.1.15" evidence="9"/>
<keyword evidence="7 9" id="KW-0630">Potassium</keyword>
<reference evidence="11" key="1">
    <citation type="submission" date="2020-12" db="EMBL/GenBank/DDBJ databases">
        <title>Vagococcus allomyrinae sp. nov. and Enterococcus lavae sp. nov., isolated from the larvae of Allomyrina dichotoma.</title>
        <authorList>
            <person name="Lee S.D."/>
        </authorList>
    </citation>
    <scope>NUCLEOTIDE SEQUENCE</scope>
    <source>
        <strain evidence="11">BWB3-3</strain>
    </source>
</reference>
<dbReference type="CDD" id="cd01174">
    <property type="entry name" value="ribokinase"/>
    <property type="match status" value="1"/>
</dbReference>